<evidence type="ECO:0000313" key="1">
    <source>
        <dbReference type="EMBL" id="GEM18010.1"/>
    </source>
</evidence>
<gene>
    <name evidence="1" type="ORF">NBRC3293_2507</name>
</gene>
<evidence type="ECO:0000313" key="2">
    <source>
        <dbReference type="Proteomes" id="UP000484858"/>
    </source>
</evidence>
<dbReference type="AlphaFoldDB" id="A0A829X597"/>
<protein>
    <submittedName>
        <fullName evidence="1">Uncharacterized protein</fullName>
    </submittedName>
</protein>
<accession>A0A829X597</accession>
<comment type="caution">
    <text evidence="1">The sequence shown here is derived from an EMBL/GenBank/DDBJ whole genome shotgun (WGS) entry which is preliminary data.</text>
</comment>
<organism evidence="1 2">
    <name type="scientific">Gluconobacter oxydans NBRC 3293</name>
    <dbReference type="NCBI Taxonomy" id="1315969"/>
    <lineage>
        <taxon>Bacteria</taxon>
        <taxon>Pseudomonadati</taxon>
        <taxon>Pseudomonadota</taxon>
        <taxon>Alphaproteobacteria</taxon>
        <taxon>Acetobacterales</taxon>
        <taxon>Acetobacteraceae</taxon>
        <taxon>Gluconobacter</taxon>
    </lineage>
</organism>
<proteinExistence type="predicted"/>
<dbReference type="EMBL" id="BARJ01000012">
    <property type="protein sequence ID" value="GEM18010.1"/>
    <property type="molecule type" value="Genomic_DNA"/>
</dbReference>
<name>A0A829X597_GLUOY</name>
<dbReference type="Proteomes" id="UP000484858">
    <property type="component" value="Unassembled WGS sequence"/>
</dbReference>
<dbReference type="RefSeq" id="WP_172493495.1">
    <property type="nucleotide sequence ID" value="NZ_BARJ01000012.1"/>
</dbReference>
<reference evidence="1 2" key="1">
    <citation type="submission" date="2013-04" db="EMBL/GenBank/DDBJ databases">
        <title>Gluconobacter oxydans NBRC 3293 whole genome sequence.</title>
        <authorList>
            <person name="Matsutani M."/>
            <person name="Yakushi T."/>
            <person name="Matsushita K."/>
        </authorList>
    </citation>
    <scope>NUCLEOTIDE SEQUENCE [LARGE SCALE GENOMIC DNA]</scope>
    <source>
        <strain evidence="1 2">NBRC 3293</strain>
    </source>
</reference>
<sequence>MSGRPDTEPTVYVAREKNGEITAVYADDNLMDVALAVADFIRSGRIVEHVPLAFARKALFTSMTVAEWKALDAEERG</sequence>